<keyword evidence="9 11" id="KW-0472">Membrane</keyword>
<evidence type="ECO:0000256" key="6">
    <source>
        <dbReference type="ARBA" id="ARBA00022692"/>
    </source>
</evidence>
<evidence type="ECO:0000256" key="2">
    <source>
        <dbReference type="ARBA" id="ARBA00005811"/>
    </source>
</evidence>
<evidence type="ECO:0000256" key="9">
    <source>
        <dbReference type="ARBA" id="ARBA00023136"/>
    </source>
</evidence>
<evidence type="ECO:0000313" key="12">
    <source>
        <dbReference type="EMBL" id="AOO64468.1"/>
    </source>
</evidence>
<keyword evidence="6 10" id="KW-0812">Transmembrane</keyword>
<evidence type="ECO:0000256" key="5">
    <source>
        <dbReference type="ARBA" id="ARBA00022519"/>
    </source>
</evidence>
<dbReference type="PATRIC" id="fig|1193502.14.peg.689"/>
<dbReference type="InterPro" id="IPR003400">
    <property type="entry name" value="ExbD"/>
</dbReference>
<evidence type="ECO:0000256" key="4">
    <source>
        <dbReference type="ARBA" id="ARBA00022475"/>
    </source>
</evidence>
<dbReference type="RefSeq" id="WP_069477373.1">
    <property type="nucleotide sequence ID" value="NZ_CP017111.1"/>
</dbReference>
<comment type="similarity">
    <text evidence="2 10">Belongs to the ExbD/TolR family.</text>
</comment>
<gene>
    <name evidence="12" type="ORF">SHALO_0685</name>
</gene>
<organism evidence="12 13">
    <name type="scientific">Sulfurospirillum halorespirans DSM 13726</name>
    <dbReference type="NCBI Taxonomy" id="1193502"/>
    <lineage>
        <taxon>Bacteria</taxon>
        <taxon>Pseudomonadati</taxon>
        <taxon>Campylobacterota</taxon>
        <taxon>Epsilonproteobacteria</taxon>
        <taxon>Campylobacterales</taxon>
        <taxon>Sulfurospirillaceae</taxon>
        <taxon>Sulfurospirillum</taxon>
    </lineage>
</organism>
<dbReference type="KEGG" id="shal:SHALO_0685"/>
<keyword evidence="4" id="KW-1003">Cell membrane</keyword>
<dbReference type="PANTHER" id="PTHR30558">
    <property type="entry name" value="EXBD MEMBRANE COMPONENT OF PMF-DRIVEN MACROMOLECULE IMPORT SYSTEM"/>
    <property type="match status" value="1"/>
</dbReference>
<dbReference type="EMBL" id="CP017111">
    <property type="protein sequence ID" value="AOO64468.1"/>
    <property type="molecule type" value="Genomic_DNA"/>
</dbReference>
<evidence type="ECO:0000256" key="7">
    <source>
        <dbReference type="ARBA" id="ARBA00022927"/>
    </source>
</evidence>
<dbReference type="Proteomes" id="UP000094609">
    <property type="component" value="Chromosome"/>
</dbReference>
<comment type="subcellular location">
    <subcellularLocation>
        <location evidence="1">Cell inner membrane</location>
        <topology evidence="1">Single-pass type II membrane protein</topology>
    </subcellularLocation>
    <subcellularLocation>
        <location evidence="10">Cell membrane</location>
        <topology evidence="10">Single-pass type II membrane protein</topology>
    </subcellularLocation>
</comment>
<evidence type="ECO:0000256" key="8">
    <source>
        <dbReference type="ARBA" id="ARBA00022989"/>
    </source>
</evidence>
<feature type="transmembrane region" description="Helical" evidence="11">
    <location>
        <begin position="12"/>
        <end position="36"/>
    </location>
</feature>
<reference evidence="13" key="1">
    <citation type="submission" date="2016-08" db="EMBL/GenBank/DDBJ databases">
        <title>Complete genome sequence of the organohalide-respiring Epsilonproteobacterium Sulfurospirillum halorespirans.</title>
        <authorList>
            <person name="Goris T."/>
            <person name="Zimmermann J."/>
            <person name="Schenz B."/>
            <person name="Lemos M."/>
            <person name="Hackermueller J."/>
            <person name="Diekert G."/>
        </authorList>
    </citation>
    <scope>NUCLEOTIDE SEQUENCE [LARGE SCALE GENOMIC DNA]</scope>
    <source>
        <strain>DSM 13726</strain>
        <strain evidence="13">PCE-M2</strain>
    </source>
</reference>
<keyword evidence="13" id="KW-1185">Reference proteome</keyword>
<dbReference type="STRING" id="1193502.SHALO_0685"/>
<dbReference type="Gene3D" id="3.30.420.270">
    <property type="match status" value="1"/>
</dbReference>
<sequence>MMSQLDEVPELNITPLVDIMLVLLAILMVTTPALVYEEVIKLPDGSKSSVVSKLPELEIRVTKDKKVYIKNDSFMLAEFPDSFMMQKSKYPLKSIVYIKADESLSYKDVMFVLKTIKQAGFTNVSLETNG</sequence>
<proteinExistence type="inferred from homology"/>
<evidence type="ECO:0000256" key="10">
    <source>
        <dbReference type="RuleBase" id="RU003879"/>
    </source>
</evidence>
<evidence type="ECO:0000313" key="13">
    <source>
        <dbReference type="Proteomes" id="UP000094609"/>
    </source>
</evidence>
<name>A0A1D7THF8_9BACT</name>
<keyword evidence="7 10" id="KW-0653">Protein transport</keyword>
<dbReference type="GO" id="GO:0022857">
    <property type="term" value="F:transmembrane transporter activity"/>
    <property type="evidence" value="ECO:0007669"/>
    <property type="project" value="InterPro"/>
</dbReference>
<dbReference type="GO" id="GO:0015031">
    <property type="term" value="P:protein transport"/>
    <property type="evidence" value="ECO:0007669"/>
    <property type="project" value="UniProtKB-KW"/>
</dbReference>
<evidence type="ECO:0000256" key="3">
    <source>
        <dbReference type="ARBA" id="ARBA00022448"/>
    </source>
</evidence>
<accession>A0A1D7THF8</accession>
<dbReference type="PANTHER" id="PTHR30558:SF12">
    <property type="entry name" value="BIOPOLYMER TRANSPORT PROTEIN EXBD"/>
    <property type="match status" value="1"/>
</dbReference>
<keyword evidence="3 10" id="KW-0813">Transport</keyword>
<keyword evidence="5" id="KW-0997">Cell inner membrane</keyword>
<protein>
    <submittedName>
        <fullName evidence="12">Putative biopolymer transport protein ExbD-like</fullName>
    </submittedName>
</protein>
<evidence type="ECO:0000256" key="1">
    <source>
        <dbReference type="ARBA" id="ARBA00004249"/>
    </source>
</evidence>
<dbReference type="Pfam" id="PF02472">
    <property type="entry name" value="ExbD"/>
    <property type="match status" value="1"/>
</dbReference>
<keyword evidence="8 11" id="KW-1133">Transmembrane helix</keyword>
<dbReference type="GO" id="GO:0005886">
    <property type="term" value="C:plasma membrane"/>
    <property type="evidence" value="ECO:0007669"/>
    <property type="project" value="UniProtKB-SubCell"/>
</dbReference>
<dbReference type="AlphaFoldDB" id="A0A1D7THF8"/>
<evidence type="ECO:0000256" key="11">
    <source>
        <dbReference type="SAM" id="Phobius"/>
    </source>
</evidence>